<protein>
    <recommendedName>
        <fullName evidence="3">CopG family transcriptional regulator</fullName>
    </recommendedName>
</protein>
<dbReference type="HOGENOM" id="CLU_183864_0_0_9"/>
<gene>
    <name evidence="1" type="ordered locus">Adeg_0302</name>
</gene>
<sequence>MEYQNVTLSLPKDVLRRAKLIAVERGVALSALLVQLLEDFTRQEDAYRKAQERHLALLNELNLGTGGEISWKREDVWLTGSGCLSVQIA</sequence>
<accession>C9RB38</accession>
<dbReference type="AlphaFoldDB" id="C9RB38"/>
<dbReference type="EMBL" id="CP001785">
    <property type="protein sequence ID" value="ACX51465.1"/>
    <property type="molecule type" value="Genomic_DNA"/>
</dbReference>
<dbReference type="STRING" id="429009.Adeg_0302"/>
<name>C9RB38_AMMDK</name>
<organism evidence="1 2">
    <name type="scientific">Ammonifex degensii (strain DSM 10501 / KC4)</name>
    <dbReference type="NCBI Taxonomy" id="429009"/>
    <lineage>
        <taxon>Bacteria</taxon>
        <taxon>Bacillati</taxon>
        <taxon>Bacillota</taxon>
        <taxon>Clostridia</taxon>
        <taxon>Thermoanaerobacterales</taxon>
        <taxon>Thermoanaerobacteraceae</taxon>
        <taxon>Ammonifex</taxon>
    </lineage>
</organism>
<dbReference type="Proteomes" id="UP000002620">
    <property type="component" value="Chromosome"/>
</dbReference>
<keyword evidence="2" id="KW-1185">Reference proteome</keyword>
<evidence type="ECO:0000313" key="1">
    <source>
        <dbReference type="EMBL" id="ACX51465.1"/>
    </source>
</evidence>
<evidence type="ECO:0000313" key="2">
    <source>
        <dbReference type="Proteomes" id="UP000002620"/>
    </source>
</evidence>
<proteinExistence type="predicted"/>
<reference evidence="1 2" key="1">
    <citation type="submission" date="2009-10" db="EMBL/GenBank/DDBJ databases">
        <title>Complete sequence of chromosome of Ammonifex degensii KC4.</title>
        <authorList>
            <consortium name="US DOE Joint Genome Institute"/>
            <person name="Kerfeld C."/>
            <person name="Goodner B."/>
            <person name="Huber H."/>
            <person name="Stetter K."/>
            <person name="Lucas S."/>
            <person name="Copeland A."/>
            <person name="Lapidus A."/>
            <person name="Glavina del Rio T."/>
            <person name="Dalin E."/>
            <person name="Tice H."/>
            <person name="Bruce D."/>
            <person name="Goodwin L."/>
            <person name="Pitluck S."/>
            <person name="Saunders E."/>
            <person name="Brettin T."/>
            <person name="Detter J.C."/>
            <person name="Han C."/>
            <person name="Larimer F."/>
            <person name="Land M."/>
            <person name="Hauser L."/>
            <person name="Kyrpides N."/>
            <person name="Ovchinnikova G."/>
            <person name="Richardson P."/>
        </authorList>
    </citation>
    <scope>NUCLEOTIDE SEQUENCE [LARGE SCALE GENOMIC DNA]</scope>
    <source>
        <strain evidence="2">DSM 10501 / KC4</strain>
    </source>
</reference>
<dbReference type="eggNOG" id="ENOG5032YFJ">
    <property type="taxonomic scope" value="Bacteria"/>
</dbReference>
<dbReference type="KEGG" id="adg:Adeg_0302"/>
<evidence type="ECO:0008006" key="3">
    <source>
        <dbReference type="Google" id="ProtNLM"/>
    </source>
</evidence>